<comment type="caution">
    <text evidence="1">The sequence shown here is derived from an EMBL/GenBank/DDBJ whole genome shotgun (WGS) entry which is preliminary data.</text>
</comment>
<gene>
    <name evidence="1" type="ORF">M9458_024387</name>
</gene>
<feature type="non-terminal residue" evidence="1">
    <location>
        <position position="1"/>
    </location>
</feature>
<dbReference type="EMBL" id="JAMKFB020000012">
    <property type="protein sequence ID" value="KAL0178945.1"/>
    <property type="molecule type" value="Genomic_DNA"/>
</dbReference>
<evidence type="ECO:0000313" key="1">
    <source>
        <dbReference type="EMBL" id="KAL0178945.1"/>
    </source>
</evidence>
<dbReference type="Proteomes" id="UP001529510">
    <property type="component" value="Unassembled WGS sequence"/>
</dbReference>
<accession>A0ABD0PZ30</accession>
<feature type="non-terminal residue" evidence="1">
    <location>
        <position position="72"/>
    </location>
</feature>
<reference evidence="1 2" key="1">
    <citation type="submission" date="2024-05" db="EMBL/GenBank/DDBJ databases">
        <title>Genome sequencing and assembly of Indian major carp, Cirrhinus mrigala (Hamilton, 1822).</title>
        <authorList>
            <person name="Mohindra V."/>
            <person name="Chowdhury L.M."/>
            <person name="Lal K."/>
            <person name="Jena J.K."/>
        </authorList>
    </citation>
    <scope>NUCLEOTIDE SEQUENCE [LARGE SCALE GENOMIC DNA]</scope>
    <source>
        <strain evidence="1">CM1030</strain>
        <tissue evidence="1">Blood</tissue>
    </source>
</reference>
<keyword evidence="2" id="KW-1185">Reference proteome</keyword>
<name>A0ABD0PZ30_CIRMR</name>
<dbReference type="AlphaFoldDB" id="A0ABD0PZ30"/>
<evidence type="ECO:0000313" key="2">
    <source>
        <dbReference type="Proteomes" id="UP001529510"/>
    </source>
</evidence>
<proteinExistence type="predicted"/>
<sequence>MLPARKDAPVPTEASSAALSPVLIPKLVVLLLSNTLVRTFSDKHAPSLVILTTTPLTIRFSTFKELAHMFCL</sequence>
<organism evidence="1 2">
    <name type="scientific">Cirrhinus mrigala</name>
    <name type="common">Mrigala</name>
    <dbReference type="NCBI Taxonomy" id="683832"/>
    <lineage>
        <taxon>Eukaryota</taxon>
        <taxon>Metazoa</taxon>
        <taxon>Chordata</taxon>
        <taxon>Craniata</taxon>
        <taxon>Vertebrata</taxon>
        <taxon>Euteleostomi</taxon>
        <taxon>Actinopterygii</taxon>
        <taxon>Neopterygii</taxon>
        <taxon>Teleostei</taxon>
        <taxon>Ostariophysi</taxon>
        <taxon>Cypriniformes</taxon>
        <taxon>Cyprinidae</taxon>
        <taxon>Labeoninae</taxon>
        <taxon>Labeonini</taxon>
        <taxon>Cirrhinus</taxon>
    </lineage>
</organism>
<protein>
    <submittedName>
        <fullName evidence="1">Uncharacterized protein</fullName>
    </submittedName>
</protein>